<proteinExistence type="predicted"/>
<accession>A0A8S1NG91</accession>
<name>A0A8S1NG91_PARPR</name>
<gene>
    <name evidence="2" type="ORF">PPRIM_AZ9-3.1.T0800053</name>
</gene>
<feature type="coiled-coil region" evidence="1">
    <location>
        <begin position="280"/>
        <end position="307"/>
    </location>
</feature>
<reference evidence="2" key="1">
    <citation type="submission" date="2021-01" db="EMBL/GenBank/DDBJ databases">
        <authorList>
            <consortium name="Genoscope - CEA"/>
            <person name="William W."/>
        </authorList>
    </citation>
    <scope>NUCLEOTIDE SEQUENCE</scope>
</reference>
<dbReference type="EMBL" id="CAJJDM010000083">
    <property type="protein sequence ID" value="CAD8088035.1"/>
    <property type="molecule type" value="Genomic_DNA"/>
</dbReference>
<organism evidence="2 3">
    <name type="scientific">Paramecium primaurelia</name>
    <dbReference type="NCBI Taxonomy" id="5886"/>
    <lineage>
        <taxon>Eukaryota</taxon>
        <taxon>Sar</taxon>
        <taxon>Alveolata</taxon>
        <taxon>Ciliophora</taxon>
        <taxon>Intramacronucleata</taxon>
        <taxon>Oligohymenophorea</taxon>
        <taxon>Peniculida</taxon>
        <taxon>Parameciidae</taxon>
        <taxon>Paramecium</taxon>
    </lineage>
</organism>
<dbReference type="AlphaFoldDB" id="A0A8S1NG91"/>
<protein>
    <submittedName>
        <fullName evidence="2">Uncharacterized protein</fullName>
    </submittedName>
</protein>
<evidence type="ECO:0000256" key="1">
    <source>
        <dbReference type="SAM" id="Coils"/>
    </source>
</evidence>
<keyword evidence="3" id="KW-1185">Reference proteome</keyword>
<sequence>MVKQQKKSNITVIPPQPDFQEQEIELLQEDLNDDLIKTLSKANTNSIATIKEKEKKVVEFKSRVLELVEIFVSNTKNPSIFIERIYPFIKMISDFKNPQKIQYINRVCKLIHQIIQKGDLGEHIDNMKQCCETLITYLHKCQDKSINKRFFELLDLILKQISQHDKKAVSDIIVKGLVLMRKNSNIQMQNIRKLIFNYQFTLIPVILKLCQLSEINENYERSKYNFSHLLFTLIQNEQIKKKIISKDKVKQAIVKLAQHTLENYAQQNYKRVAIFRQILLSYKTLELNELQEQIQTFQSEDQNIQHIITKLK</sequence>
<dbReference type="Proteomes" id="UP000688137">
    <property type="component" value="Unassembled WGS sequence"/>
</dbReference>
<keyword evidence="1" id="KW-0175">Coiled coil</keyword>
<evidence type="ECO:0000313" key="2">
    <source>
        <dbReference type="EMBL" id="CAD8088035.1"/>
    </source>
</evidence>
<dbReference type="OMA" id="RDNIEEC"/>
<comment type="caution">
    <text evidence="2">The sequence shown here is derived from an EMBL/GenBank/DDBJ whole genome shotgun (WGS) entry which is preliminary data.</text>
</comment>
<evidence type="ECO:0000313" key="3">
    <source>
        <dbReference type="Proteomes" id="UP000688137"/>
    </source>
</evidence>